<dbReference type="GO" id="GO:0003677">
    <property type="term" value="F:DNA binding"/>
    <property type="evidence" value="ECO:0007669"/>
    <property type="project" value="InterPro"/>
</dbReference>
<accession>A0AAN6NDS6</accession>
<dbReference type="InterPro" id="IPR007219">
    <property type="entry name" value="XnlR_reg_dom"/>
</dbReference>
<feature type="domain" description="Zn(2)-C6 fungal-type" evidence="5">
    <location>
        <begin position="90"/>
        <end position="119"/>
    </location>
</feature>
<keyword evidence="7" id="KW-1185">Reference proteome</keyword>
<dbReference type="InterPro" id="IPR036864">
    <property type="entry name" value="Zn2-C6_fun-type_DNA-bd_sf"/>
</dbReference>
<feature type="region of interest" description="Disordered" evidence="4">
    <location>
        <begin position="251"/>
        <end position="286"/>
    </location>
</feature>
<dbReference type="Gene3D" id="4.10.240.10">
    <property type="entry name" value="Zn(2)-C6 fungal-type DNA-binding domain"/>
    <property type="match status" value="1"/>
</dbReference>
<evidence type="ECO:0000256" key="4">
    <source>
        <dbReference type="SAM" id="MobiDB-lite"/>
    </source>
</evidence>
<dbReference type="CDD" id="cd00067">
    <property type="entry name" value="GAL4"/>
    <property type="match status" value="1"/>
</dbReference>
<dbReference type="PANTHER" id="PTHR31001">
    <property type="entry name" value="UNCHARACTERIZED TRANSCRIPTIONAL REGULATORY PROTEIN"/>
    <property type="match status" value="1"/>
</dbReference>
<dbReference type="AlphaFoldDB" id="A0AAN6NDS6"/>
<organism evidence="6 7">
    <name type="scientific">Diplogelasinospora grovesii</name>
    <dbReference type="NCBI Taxonomy" id="303347"/>
    <lineage>
        <taxon>Eukaryota</taxon>
        <taxon>Fungi</taxon>
        <taxon>Dikarya</taxon>
        <taxon>Ascomycota</taxon>
        <taxon>Pezizomycotina</taxon>
        <taxon>Sordariomycetes</taxon>
        <taxon>Sordariomycetidae</taxon>
        <taxon>Sordariales</taxon>
        <taxon>Diplogelasinosporaceae</taxon>
        <taxon>Diplogelasinospora</taxon>
    </lineage>
</organism>
<reference evidence="7" key="1">
    <citation type="journal article" date="2023" name="Mol. Phylogenet. Evol.">
        <title>Genome-scale phylogeny and comparative genomics of the fungal order Sordariales.</title>
        <authorList>
            <person name="Hensen N."/>
            <person name="Bonometti L."/>
            <person name="Westerberg I."/>
            <person name="Brannstrom I.O."/>
            <person name="Guillou S."/>
            <person name="Cros-Aarteil S."/>
            <person name="Calhoun S."/>
            <person name="Haridas S."/>
            <person name="Kuo A."/>
            <person name="Mondo S."/>
            <person name="Pangilinan J."/>
            <person name="Riley R."/>
            <person name="LaButti K."/>
            <person name="Andreopoulos B."/>
            <person name="Lipzen A."/>
            <person name="Chen C."/>
            <person name="Yan M."/>
            <person name="Daum C."/>
            <person name="Ng V."/>
            <person name="Clum A."/>
            <person name="Steindorff A."/>
            <person name="Ohm R.A."/>
            <person name="Martin F."/>
            <person name="Silar P."/>
            <person name="Natvig D.O."/>
            <person name="Lalanne C."/>
            <person name="Gautier V."/>
            <person name="Ament-Velasquez S.L."/>
            <person name="Kruys A."/>
            <person name="Hutchinson M.I."/>
            <person name="Powell A.J."/>
            <person name="Barry K."/>
            <person name="Miller A.N."/>
            <person name="Grigoriev I.V."/>
            <person name="Debuchy R."/>
            <person name="Gladieux P."/>
            <person name="Hiltunen Thoren M."/>
            <person name="Johannesson H."/>
        </authorList>
    </citation>
    <scope>NUCLEOTIDE SEQUENCE [LARGE SCALE GENOMIC DNA]</scope>
    <source>
        <strain evidence="7">CBS 340.73</strain>
    </source>
</reference>
<feature type="region of interest" description="Disordered" evidence="4">
    <location>
        <begin position="1"/>
        <end position="37"/>
    </location>
</feature>
<evidence type="ECO:0000256" key="2">
    <source>
        <dbReference type="ARBA" id="ARBA00022723"/>
    </source>
</evidence>
<dbReference type="EMBL" id="MU853764">
    <property type="protein sequence ID" value="KAK3943605.1"/>
    <property type="molecule type" value="Genomic_DNA"/>
</dbReference>
<dbReference type="SMART" id="SM00066">
    <property type="entry name" value="GAL4"/>
    <property type="match status" value="1"/>
</dbReference>
<dbReference type="SMART" id="SM00906">
    <property type="entry name" value="Fungal_trans"/>
    <property type="match status" value="1"/>
</dbReference>
<dbReference type="CDD" id="cd12148">
    <property type="entry name" value="fungal_TF_MHR"/>
    <property type="match status" value="1"/>
</dbReference>
<dbReference type="GO" id="GO:0005634">
    <property type="term" value="C:nucleus"/>
    <property type="evidence" value="ECO:0007669"/>
    <property type="project" value="UniProtKB-SubCell"/>
</dbReference>
<dbReference type="Pfam" id="PF04082">
    <property type="entry name" value="Fungal_trans"/>
    <property type="match status" value="1"/>
</dbReference>
<comment type="subcellular location">
    <subcellularLocation>
        <location evidence="1">Nucleus</location>
    </subcellularLocation>
</comment>
<protein>
    <submittedName>
        <fullName evidence="6">Transcriptional regulatory protein-like protein 12</fullName>
    </submittedName>
</protein>
<evidence type="ECO:0000313" key="7">
    <source>
        <dbReference type="Proteomes" id="UP001303473"/>
    </source>
</evidence>
<dbReference type="InterPro" id="IPR050613">
    <property type="entry name" value="Sec_Metabolite_Reg"/>
</dbReference>
<dbReference type="PROSITE" id="PS00463">
    <property type="entry name" value="ZN2_CY6_FUNGAL_1"/>
    <property type="match status" value="1"/>
</dbReference>
<feature type="compositionally biased region" description="Low complexity" evidence="4">
    <location>
        <begin position="753"/>
        <end position="792"/>
    </location>
</feature>
<dbReference type="SUPFAM" id="SSF57701">
    <property type="entry name" value="Zn2/Cys6 DNA-binding domain"/>
    <property type="match status" value="1"/>
</dbReference>
<evidence type="ECO:0000259" key="5">
    <source>
        <dbReference type="PROSITE" id="PS50048"/>
    </source>
</evidence>
<gene>
    <name evidence="6" type="ORF">QBC46DRAFT_338243</name>
</gene>
<evidence type="ECO:0000313" key="6">
    <source>
        <dbReference type="EMBL" id="KAK3943605.1"/>
    </source>
</evidence>
<dbReference type="Pfam" id="PF00172">
    <property type="entry name" value="Zn_clus"/>
    <property type="match status" value="1"/>
</dbReference>
<sequence>MPQVVNSAASARADTNNKRWRRADADVPPPSSRQGGLPVAAAADAFRAALATAGEGGEIADAGGVSLTPAATSSSAPIRPVRRRMRMITSCLECRRRKLGCNKRQPCENCTKSVRDCVYIASKLDEDSQTRLTRIKEKQGSLEKQLETDVAKRSTNATKSSSRFVLHAGQRDLQRIVADDVDPDFDEEEQRDLEASPMVGLDLTYDNEADDGTGCIDDVLDLGVRVGRMRITERIGGLNRPRIAEEIQAGITGSRTLRSDAPAPPAPPATIDDASDGSPGSTRMPDFLMPGATYIPPTSGVFFGQGIRSPDLVKLLPTRSDGDHLMQRYFEAVHPIARCAHWPSLKASYATFWSDVGNGVEPRASIQAVIFAAWFSAAVSMDEAEIHTDYVQFMKMGAETALSRANFLRTTRVETLQAFVMYLLPLCRDEISRAHSVLVGTAIRMAECMGLHRDGEAYGLNPLEAHVRRLIWHQLCFLDIRTCEAQGPRPAIRRDDYDTKLPLNCEEDELTAAETATSPVELETQRWTSTLLPLVRFEINEMMRVIWSDRRKLASRKTNLTAVLKKIADFRRSMHEKYNRFLDERIPICRYSKLVMDLLLYRLHAMVLHPYHANTANPMPERLNNVLIMSGVMIIEIAIRLETDPAFRDWAWYLGAYQQYQIALLLATEIFYRPQHPRADRIWACLDYVFHLDQNVPREQRVFVILNEIMHKTGAYMGMRKMRAPTTISKAVPDKQAVKDTPSPRSESQHPEQQQGQERQQQMQQKQRQQQYDQQHRQQQMLQQQQQQQAMDMQMNGMAGIKMEPKSRSASIAGNLPMLPVMPPQPPGMHPPATMMANPLLFSMPPFPPALPDQYMHPLPPMPPFPEHMVFAGVSNGEVLWGMPPLNNANSPEYCSSDGGSAHNHYAAGLGMPSGQHQHQYLDIMENVDMEAIDRLLLIDPRTGEFMPF</sequence>
<name>A0AAN6NDS6_9PEZI</name>
<evidence type="ECO:0000256" key="1">
    <source>
        <dbReference type="ARBA" id="ARBA00004123"/>
    </source>
</evidence>
<dbReference type="PROSITE" id="PS50048">
    <property type="entry name" value="ZN2_CY6_FUNGAL_2"/>
    <property type="match status" value="1"/>
</dbReference>
<dbReference type="GO" id="GO:0000981">
    <property type="term" value="F:DNA-binding transcription factor activity, RNA polymerase II-specific"/>
    <property type="evidence" value="ECO:0007669"/>
    <property type="project" value="InterPro"/>
</dbReference>
<dbReference type="PANTHER" id="PTHR31001:SF40">
    <property type="entry name" value="ZN(II)2CYS6 TRANSCRIPTION FACTOR (EUROFUNG)"/>
    <property type="match status" value="1"/>
</dbReference>
<keyword evidence="2" id="KW-0479">Metal-binding</keyword>
<dbReference type="Proteomes" id="UP001303473">
    <property type="component" value="Unassembled WGS sequence"/>
</dbReference>
<keyword evidence="3" id="KW-0539">Nucleus</keyword>
<evidence type="ECO:0000256" key="3">
    <source>
        <dbReference type="ARBA" id="ARBA00023242"/>
    </source>
</evidence>
<proteinExistence type="predicted"/>
<dbReference type="GO" id="GO:0008270">
    <property type="term" value="F:zinc ion binding"/>
    <property type="evidence" value="ECO:0007669"/>
    <property type="project" value="InterPro"/>
</dbReference>
<comment type="caution">
    <text evidence="6">The sequence shown here is derived from an EMBL/GenBank/DDBJ whole genome shotgun (WGS) entry which is preliminary data.</text>
</comment>
<dbReference type="InterPro" id="IPR001138">
    <property type="entry name" value="Zn2Cys6_DnaBD"/>
</dbReference>
<feature type="region of interest" description="Disordered" evidence="4">
    <location>
        <begin position="726"/>
        <end position="792"/>
    </location>
</feature>
<dbReference type="GO" id="GO:0006351">
    <property type="term" value="P:DNA-templated transcription"/>
    <property type="evidence" value="ECO:0007669"/>
    <property type="project" value="InterPro"/>
</dbReference>